<feature type="binding site" evidence="7">
    <location>
        <position position="90"/>
    </location>
    <ligand>
        <name>Zn(2+)</name>
        <dbReference type="ChEBI" id="CHEBI:29105"/>
        <label>1</label>
    </ligand>
</feature>
<evidence type="ECO:0000256" key="6">
    <source>
        <dbReference type="ARBA" id="ARBA00023211"/>
    </source>
</evidence>
<keyword evidence="7" id="KW-0862">Zinc</keyword>
<reference evidence="10 11" key="1">
    <citation type="submission" date="2018-03" db="EMBL/GenBank/DDBJ databases">
        <title>Draft genome of Deinococcus sp. OD32.</title>
        <authorList>
            <person name="Wang X.-P."/>
            <person name="Du Z.-J."/>
        </authorList>
    </citation>
    <scope>NUCLEOTIDE SEQUENCE [LARGE SCALE GENOMIC DNA]</scope>
    <source>
        <strain evidence="10 11">OD32</strain>
    </source>
</reference>
<comment type="cofactor">
    <cofactor evidence="1">
        <name>Mn(2+)</name>
        <dbReference type="ChEBI" id="CHEBI:29035"/>
    </cofactor>
</comment>
<evidence type="ECO:0000313" key="11">
    <source>
        <dbReference type="Proteomes" id="UP000240317"/>
    </source>
</evidence>
<dbReference type="NCBIfam" id="TIGR01879">
    <property type="entry name" value="hydantase"/>
    <property type="match status" value="1"/>
</dbReference>
<evidence type="ECO:0000256" key="1">
    <source>
        <dbReference type="ARBA" id="ARBA00001936"/>
    </source>
</evidence>
<keyword evidence="5 10" id="KW-0378">Hydrolase</keyword>
<feature type="binding site" evidence="8">
    <location>
        <position position="282"/>
    </location>
    <ligand>
        <name>allantoate</name>
        <dbReference type="ChEBI" id="CHEBI:17536"/>
    </ligand>
</feature>
<dbReference type="PROSITE" id="PS00758">
    <property type="entry name" value="ARGE_DAPE_CPG2_1"/>
    <property type="match status" value="1"/>
</dbReference>
<dbReference type="InterPro" id="IPR011650">
    <property type="entry name" value="Peptidase_M20_dimer"/>
</dbReference>
<dbReference type="EMBL" id="PYSV01000005">
    <property type="protein sequence ID" value="PTA68618.1"/>
    <property type="molecule type" value="Genomic_DNA"/>
</dbReference>
<dbReference type="OrthoDB" id="9808195at2"/>
<dbReference type="PANTHER" id="PTHR32494:SF19">
    <property type="entry name" value="ALLANTOATE DEIMINASE-RELATED"/>
    <property type="match status" value="1"/>
</dbReference>
<evidence type="ECO:0000313" key="10">
    <source>
        <dbReference type="EMBL" id="PTA68618.1"/>
    </source>
</evidence>
<keyword evidence="11" id="KW-1185">Reference proteome</keyword>
<gene>
    <name evidence="10" type="ORF">C8263_06930</name>
</gene>
<feature type="domain" description="Peptidase M20 dimerisation" evidence="9">
    <location>
        <begin position="207"/>
        <end position="299"/>
    </location>
</feature>
<feature type="binding site" evidence="7">
    <location>
        <position position="79"/>
    </location>
    <ligand>
        <name>Zn(2+)</name>
        <dbReference type="ChEBI" id="CHEBI:29105"/>
        <label>1</label>
    </ligand>
</feature>
<dbReference type="PIRSF" id="PIRSF001235">
    <property type="entry name" value="Amidase_carbamoylase"/>
    <property type="match status" value="1"/>
</dbReference>
<feature type="binding site" evidence="7">
    <location>
        <position position="185"/>
    </location>
    <ligand>
        <name>Zn(2+)</name>
        <dbReference type="ChEBI" id="CHEBI:29105"/>
        <label>1</label>
    </ligand>
</feature>
<dbReference type="Proteomes" id="UP000240317">
    <property type="component" value="Unassembled WGS sequence"/>
</dbReference>
<organism evidence="10 11">
    <name type="scientific">Deinococcus arcticus</name>
    <dbReference type="NCBI Taxonomy" id="2136176"/>
    <lineage>
        <taxon>Bacteria</taxon>
        <taxon>Thermotogati</taxon>
        <taxon>Deinococcota</taxon>
        <taxon>Deinococci</taxon>
        <taxon>Deinococcales</taxon>
        <taxon>Deinococcaceae</taxon>
        <taxon>Deinococcus</taxon>
    </lineage>
</organism>
<dbReference type="PANTHER" id="PTHR32494">
    <property type="entry name" value="ALLANTOATE DEIMINASE-RELATED"/>
    <property type="match status" value="1"/>
</dbReference>
<evidence type="ECO:0000256" key="2">
    <source>
        <dbReference type="ARBA" id="ARBA00006153"/>
    </source>
</evidence>
<proteinExistence type="inferred from homology"/>
<evidence type="ECO:0000256" key="4">
    <source>
        <dbReference type="ARBA" id="ARBA00022723"/>
    </source>
</evidence>
<evidence type="ECO:0000256" key="5">
    <source>
        <dbReference type="ARBA" id="ARBA00022801"/>
    </source>
</evidence>
<dbReference type="InterPro" id="IPR036264">
    <property type="entry name" value="Bact_exopeptidase_dim_dom"/>
</dbReference>
<evidence type="ECO:0000256" key="8">
    <source>
        <dbReference type="PIRSR" id="PIRSR001235-2"/>
    </source>
</evidence>
<feature type="binding site" evidence="7">
    <location>
        <position position="376"/>
    </location>
    <ligand>
        <name>Zn(2+)</name>
        <dbReference type="ChEBI" id="CHEBI:29105"/>
        <label>2</label>
    </ligand>
</feature>
<protein>
    <submittedName>
        <fullName evidence="10">Allantoate amidohydrolase</fullName>
    </submittedName>
</protein>
<dbReference type="NCBIfam" id="NF006775">
    <property type="entry name" value="PRK09290.2-5"/>
    <property type="match status" value="1"/>
</dbReference>
<dbReference type="Gene3D" id="3.40.630.10">
    <property type="entry name" value="Zn peptidases"/>
    <property type="match status" value="1"/>
</dbReference>
<evidence type="ECO:0000256" key="3">
    <source>
        <dbReference type="ARBA" id="ARBA00011738"/>
    </source>
</evidence>
<dbReference type="GO" id="GO:0046872">
    <property type="term" value="F:metal ion binding"/>
    <property type="evidence" value="ECO:0007669"/>
    <property type="project" value="UniProtKB-KW"/>
</dbReference>
<dbReference type="InterPro" id="IPR001261">
    <property type="entry name" value="ArgE/DapE_CS"/>
</dbReference>
<comment type="cofactor">
    <cofactor evidence="7">
        <name>Zn(2+)</name>
        <dbReference type="ChEBI" id="CHEBI:29105"/>
    </cofactor>
    <text evidence="7">Binds 2 Zn(2+) ions per subunit.</text>
</comment>
<dbReference type="Pfam" id="PF01546">
    <property type="entry name" value="Peptidase_M20"/>
    <property type="match status" value="1"/>
</dbReference>
<evidence type="ECO:0000259" key="9">
    <source>
        <dbReference type="Pfam" id="PF07687"/>
    </source>
</evidence>
<keyword evidence="6" id="KW-0464">Manganese</keyword>
<dbReference type="InterPro" id="IPR002933">
    <property type="entry name" value="Peptidase_M20"/>
</dbReference>
<keyword evidence="4 7" id="KW-0479">Metal-binding</keyword>
<dbReference type="SUPFAM" id="SSF55031">
    <property type="entry name" value="Bacterial exopeptidase dimerisation domain"/>
    <property type="match status" value="1"/>
</dbReference>
<dbReference type="InterPro" id="IPR010158">
    <property type="entry name" value="Amidase_Cbmase"/>
</dbReference>
<comment type="similarity">
    <text evidence="2">Belongs to the peptidase M20 family.</text>
</comment>
<dbReference type="SUPFAM" id="SSF53187">
    <property type="entry name" value="Zn-dependent exopeptidases"/>
    <property type="match status" value="1"/>
</dbReference>
<feature type="binding site" evidence="7">
    <location>
        <position position="123"/>
    </location>
    <ligand>
        <name>Zn(2+)</name>
        <dbReference type="ChEBI" id="CHEBI:29105"/>
        <label>2</label>
    </ligand>
</feature>
<dbReference type="GO" id="GO:0016813">
    <property type="term" value="F:hydrolase activity, acting on carbon-nitrogen (but not peptide) bonds, in linear amidines"/>
    <property type="evidence" value="ECO:0007669"/>
    <property type="project" value="InterPro"/>
</dbReference>
<evidence type="ECO:0000256" key="7">
    <source>
        <dbReference type="PIRSR" id="PIRSR001235-1"/>
    </source>
</evidence>
<accession>A0A2T3W9M7</accession>
<comment type="caution">
    <text evidence="10">The sequence shown here is derived from an EMBL/GenBank/DDBJ whole genome shotgun (WGS) entry which is preliminary data.</text>
</comment>
<dbReference type="CDD" id="cd03884">
    <property type="entry name" value="M20_bAS"/>
    <property type="match status" value="1"/>
</dbReference>
<dbReference type="AlphaFoldDB" id="A0A2T3W9M7"/>
<feature type="binding site" evidence="8">
    <location>
        <position position="269"/>
    </location>
    <ligand>
        <name>allantoate</name>
        <dbReference type="ChEBI" id="CHEBI:17536"/>
    </ligand>
</feature>
<feature type="binding site" evidence="7">
    <location>
        <position position="90"/>
    </location>
    <ligand>
        <name>Zn(2+)</name>
        <dbReference type="ChEBI" id="CHEBI:29105"/>
        <label>2</label>
    </ligand>
</feature>
<comment type="subunit">
    <text evidence="3">Homodimer.</text>
</comment>
<sequence>MGALAQRALHACAELARLTETPGEITRTFLCPPSREVTAYLSAWAHDLGLSVRVDAAGNLRARREGPAPDSPTLYLGSHVDTVPNAGAYDGVLGVTLAYAVAGALRRTPLPFALELLAFSEEEGVRYGVPFIGSRALVGTLDEVLGRQDAQGVSVRAALEAYGLNPAELPAAEVRGPALGFVELHIEQGPVLQAAGAPLGVVTAIAGQHRLRLDFAGQAAHAGTTPMAHRRDALAAAARFVVAAEDLARATPGLVATVGVLNASPGAINVIPGAAHATLDLRHEVDAVREAALKTLLAQAHALATERGVTLTVTETMTQPAVPLDPGLRAALHRAAAAEGVVAPDLPSGAGHDAMVLAARMPAAMLFLRSPNALSHHPDETVEPGDVETALRVAVRTVLALAQEHGAQEHGAREHGA</sequence>
<dbReference type="Pfam" id="PF07687">
    <property type="entry name" value="M20_dimer"/>
    <property type="match status" value="1"/>
</dbReference>
<feature type="binding site" evidence="8">
    <location>
        <position position="210"/>
    </location>
    <ligand>
        <name>allantoate</name>
        <dbReference type="ChEBI" id="CHEBI:17536"/>
    </ligand>
</feature>
<dbReference type="Gene3D" id="3.30.70.360">
    <property type="match status" value="1"/>
</dbReference>
<name>A0A2T3W9M7_9DEIO</name>